<dbReference type="InterPro" id="IPR007506">
    <property type="entry name" value="PMDh-L-like_dom"/>
</dbReference>
<keyword evidence="5" id="KW-1185">Reference proteome</keyword>
<evidence type="ECO:0000256" key="1">
    <source>
        <dbReference type="ARBA" id="ARBA00023004"/>
    </source>
</evidence>
<organism evidence="4 5">
    <name type="scientific">Desulfoluna butyratoxydans</name>
    <dbReference type="NCBI Taxonomy" id="231438"/>
    <lineage>
        <taxon>Bacteria</taxon>
        <taxon>Pseudomonadati</taxon>
        <taxon>Thermodesulfobacteriota</taxon>
        <taxon>Desulfobacteria</taxon>
        <taxon>Desulfobacterales</taxon>
        <taxon>Desulfolunaceae</taxon>
        <taxon>Desulfoluna</taxon>
    </lineage>
</organism>
<evidence type="ECO:0000313" key="5">
    <source>
        <dbReference type="Proteomes" id="UP000507962"/>
    </source>
</evidence>
<accession>A0A4U8YMB5</accession>
<dbReference type="PANTHER" id="PTHR36577:SF3">
    <property type="entry name" value="DUF521 DOMAIN PROTEIN (AFU_ORTHOLOGUE AFUA_6G00490)"/>
    <property type="match status" value="1"/>
</dbReference>
<dbReference type="Pfam" id="PF04412">
    <property type="entry name" value="AcnX"/>
    <property type="match status" value="1"/>
</dbReference>
<feature type="domain" description="Phosphomevalonate dehydratase large subunit-like" evidence="3">
    <location>
        <begin position="1"/>
        <end position="394"/>
    </location>
</feature>
<protein>
    <submittedName>
        <fullName evidence="4">Aconitase x catalytic domain putative</fullName>
    </submittedName>
</protein>
<evidence type="ECO:0000259" key="3">
    <source>
        <dbReference type="Pfam" id="PF04412"/>
    </source>
</evidence>
<proteinExistence type="predicted"/>
<sequence length="421" mass="45378">MLLTEEERKMLGGEFGPGVQKALAFLVEYGEAFDAQRLVRVDSAHILPDPVHMLQELIEGVEVVPTLSTIHSLSPLAARWVTELGLREDSAGPVIQDTVKAVELYKGLGCFKTLSCAPYLMGNMLKKDNVFSWAGSSGIIINNSLFGARGNRDSGIAMTCSAITGRTPEFGRIRKDERYAEVVVKFQKVDTAKLSEAELGAIGYHVGALAETRNVVVDGLPPTVPFEKLKYLLSPMPVSGAVSLCHLTGITPEAPSLEATLGNRKPEMTVSLSPFELKDAAAKLCRYTASDVEVVALGCPHLTMREIRGIAMRLDGKRVSDGVRLVLATNEGVLELCRRMGYVDTIEKAGGLIITDSCIAVFPFAHMKEPVSRVATNSARCAHYLLRGGAGEVAGGKVMDTYYGSTGQCIDAALTGTWEER</sequence>
<dbReference type="GO" id="GO:0016829">
    <property type="term" value="F:lyase activity"/>
    <property type="evidence" value="ECO:0007669"/>
    <property type="project" value="UniProtKB-KW"/>
</dbReference>
<keyword evidence="1" id="KW-0408">Iron</keyword>
<reference evidence="4 5" key="1">
    <citation type="submission" date="2019-03" db="EMBL/GenBank/DDBJ databases">
        <authorList>
            <person name="Nijsse B."/>
        </authorList>
    </citation>
    <scope>NUCLEOTIDE SEQUENCE [LARGE SCALE GENOMIC DNA]</scope>
    <source>
        <strain evidence="4">Desulfoluna butyratoxydans MSL71</strain>
    </source>
</reference>
<keyword evidence="2" id="KW-0456">Lyase</keyword>
<evidence type="ECO:0000313" key="4">
    <source>
        <dbReference type="EMBL" id="VFQ44850.1"/>
    </source>
</evidence>
<name>A0A4U8YMB5_9BACT</name>
<evidence type="ECO:0000256" key="2">
    <source>
        <dbReference type="ARBA" id="ARBA00023239"/>
    </source>
</evidence>
<gene>
    <name evidence="4" type="ORF">MSL71_25070</name>
</gene>
<dbReference type="AlphaFoldDB" id="A0A4U8YMB5"/>
<dbReference type="Proteomes" id="UP000507962">
    <property type="component" value="Unassembled WGS sequence"/>
</dbReference>
<dbReference type="EMBL" id="CAADHO010000004">
    <property type="protein sequence ID" value="VFQ44850.1"/>
    <property type="molecule type" value="Genomic_DNA"/>
</dbReference>
<dbReference type="PANTHER" id="PTHR36577">
    <property type="entry name" value="DUF521 DOMAIN PROTEIN (AFU_ORTHOLOGUE AFUA_6G00490)"/>
    <property type="match status" value="1"/>
</dbReference>
<dbReference type="RefSeq" id="WP_180140820.1">
    <property type="nucleotide sequence ID" value="NZ_CAADHO010000004.1"/>
</dbReference>